<dbReference type="EMBL" id="JBBPBK010000016">
    <property type="protein sequence ID" value="KAK9267795.1"/>
    <property type="molecule type" value="Genomic_DNA"/>
</dbReference>
<dbReference type="AlphaFoldDB" id="A0AAP0R453"/>
<dbReference type="InterPro" id="IPR013785">
    <property type="entry name" value="Aldolase_TIM"/>
</dbReference>
<dbReference type="PANTHER" id="PTHR31268">
    <property type="match status" value="1"/>
</dbReference>
<organism evidence="5 6">
    <name type="scientific">Liquidambar formosana</name>
    <name type="common">Formosan gum</name>
    <dbReference type="NCBI Taxonomy" id="63359"/>
    <lineage>
        <taxon>Eukaryota</taxon>
        <taxon>Viridiplantae</taxon>
        <taxon>Streptophyta</taxon>
        <taxon>Embryophyta</taxon>
        <taxon>Tracheophyta</taxon>
        <taxon>Spermatophyta</taxon>
        <taxon>Magnoliopsida</taxon>
        <taxon>eudicotyledons</taxon>
        <taxon>Gunneridae</taxon>
        <taxon>Pentapetalae</taxon>
        <taxon>Saxifragales</taxon>
        <taxon>Altingiaceae</taxon>
        <taxon>Liquidambar</taxon>
    </lineage>
</organism>
<sequence>MATTILSPPLRPLHLHARFSTFLSPNQRIYSRGPGVRIHKSCRHSMFLSAKPVLKDGNLSVNGTDALTGVPENVVFTPLTQSSAFVGATSAHTNSRHVFKLGVIQDVRLFSLFRFKLWWMLPRFGNSGSDVPMETQMLLLEAREDPHFEASNGSTSYMVLLPVLDGEFRSSLQGNSANELEFCVESGDPAIVTSQLLKAVFVNCGNNPFDLMKESMKILEKHSGTFAVRETKQMPGILDWFGWCTWDAFYHKVNPQGIKDGLESLSRGGTPARFLIIDDGWQNTSNEFQKEGEPFVEGSQFGGRLVSVGENSKFRKSANEALSEAPTGGLKDFVKEIKSSFGLKYGFYDGSCKFFLLT</sequence>
<comment type="caution">
    <text evidence="5">The sequence shown here is derived from an EMBL/GenBank/DDBJ whole genome shotgun (WGS) entry which is preliminary data.</text>
</comment>
<dbReference type="InterPro" id="IPR017853">
    <property type="entry name" value="GH"/>
</dbReference>
<evidence type="ECO:0000256" key="1">
    <source>
        <dbReference type="ARBA" id="ARBA00007240"/>
    </source>
</evidence>
<dbReference type="SUPFAM" id="SSF51445">
    <property type="entry name" value="(Trans)glycosidases"/>
    <property type="match status" value="1"/>
</dbReference>
<dbReference type="Proteomes" id="UP001415857">
    <property type="component" value="Unassembled WGS sequence"/>
</dbReference>
<evidence type="ECO:0000313" key="6">
    <source>
        <dbReference type="Proteomes" id="UP001415857"/>
    </source>
</evidence>
<reference evidence="5 6" key="1">
    <citation type="journal article" date="2024" name="Plant J.">
        <title>Genome sequences and population genomics reveal climatic adaptation and genomic divergence between two closely related sweetgum species.</title>
        <authorList>
            <person name="Xu W.Q."/>
            <person name="Ren C.Q."/>
            <person name="Zhang X.Y."/>
            <person name="Comes H.P."/>
            <person name="Liu X.H."/>
            <person name="Li Y.G."/>
            <person name="Kettle C.J."/>
            <person name="Jalonen R."/>
            <person name="Gaisberger H."/>
            <person name="Ma Y.Z."/>
            <person name="Qiu Y.X."/>
        </authorList>
    </citation>
    <scope>NUCLEOTIDE SEQUENCE [LARGE SCALE GENOMIC DNA]</scope>
    <source>
        <strain evidence="5">Hangzhou</strain>
    </source>
</reference>
<keyword evidence="3" id="KW-0119">Carbohydrate metabolism</keyword>
<gene>
    <name evidence="5" type="ORF">L1049_010231</name>
</gene>
<dbReference type="GO" id="GO:0047274">
    <property type="term" value="F:galactinol-sucrose galactosyltransferase activity"/>
    <property type="evidence" value="ECO:0007669"/>
    <property type="project" value="UniProtKB-EC"/>
</dbReference>
<proteinExistence type="inferred from homology"/>
<dbReference type="Gene3D" id="3.20.20.70">
    <property type="entry name" value="Aldolase class I"/>
    <property type="match status" value="1"/>
</dbReference>
<evidence type="ECO:0000256" key="3">
    <source>
        <dbReference type="ARBA" id="ARBA00023277"/>
    </source>
</evidence>
<comment type="catalytic activity">
    <reaction evidence="4">
        <text>alpha-D-galactosyl-(1-&gt;3)-1D-myo-inositol + sucrose = raffinose + myo-inositol</text>
        <dbReference type="Rhea" id="RHEA:20161"/>
        <dbReference type="ChEBI" id="CHEBI:16634"/>
        <dbReference type="ChEBI" id="CHEBI:17268"/>
        <dbReference type="ChEBI" id="CHEBI:17505"/>
        <dbReference type="ChEBI" id="CHEBI:17992"/>
        <dbReference type="EC" id="2.4.1.82"/>
    </reaction>
</comment>
<evidence type="ECO:0000313" key="5">
    <source>
        <dbReference type="EMBL" id="KAK9267795.1"/>
    </source>
</evidence>
<protein>
    <recommendedName>
        <fullName evidence="2">galactinol--sucrose galactosyltransferase</fullName>
        <ecNumber evidence="2">2.4.1.82</ecNumber>
    </recommendedName>
</protein>
<evidence type="ECO:0000256" key="4">
    <source>
        <dbReference type="ARBA" id="ARBA00049426"/>
    </source>
</evidence>
<evidence type="ECO:0000256" key="2">
    <source>
        <dbReference type="ARBA" id="ARBA00012708"/>
    </source>
</evidence>
<keyword evidence="6" id="KW-1185">Reference proteome</keyword>
<dbReference type="InterPro" id="IPR008811">
    <property type="entry name" value="Glycosyl_hydrolases_36"/>
</dbReference>
<dbReference type="EC" id="2.4.1.82" evidence="2"/>
<dbReference type="PANTHER" id="PTHR31268:SF26">
    <property type="entry name" value="GALACTINOL--SUCROSE GALACTOSYLTRANSFERASE"/>
    <property type="match status" value="1"/>
</dbReference>
<comment type="similarity">
    <text evidence="1">Belongs to the glycosyl hydrolases 36 family.</text>
</comment>
<name>A0AAP0R453_LIQFO</name>
<accession>A0AAP0R453</accession>
<dbReference type="Pfam" id="PF05691">
    <property type="entry name" value="Raffinose_syn"/>
    <property type="match status" value="1"/>
</dbReference>